<proteinExistence type="predicted"/>
<name>A0A4R8IBF3_9FLAO</name>
<evidence type="ECO:0000313" key="1">
    <source>
        <dbReference type="EMBL" id="TDX86900.1"/>
    </source>
</evidence>
<organism evidence="1 2">
    <name type="scientific">Epilithonimonas xixisoli</name>
    <dbReference type="NCBI Taxonomy" id="1476462"/>
    <lineage>
        <taxon>Bacteria</taxon>
        <taxon>Pseudomonadati</taxon>
        <taxon>Bacteroidota</taxon>
        <taxon>Flavobacteriia</taxon>
        <taxon>Flavobacteriales</taxon>
        <taxon>Weeksellaceae</taxon>
        <taxon>Chryseobacterium group</taxon>
        <taxon>Epilithonimonas</taxon>
    </lineage>
</organism>
<comment type="caution">
    <text evidence="1">The sequence shown here is derived from an EMBL/GenBank/DDBJ whole genome shotgun (WGS) entry which is preliminary data.</text>
</comment>
<protein>
    <submittedName>
        <fullName evidence="1">Uncharacterized protein</fullName>
    </submittedName>
</protein>
<evidence type="ECO:0000313" key="2">
    <source>
        <dbReference type="Proteomes" id="UP000295313"/>
    </source>
</evidence>
<dbReference type="Proteomes" id="UP000295313">
    <property type="component" value="Unassembled WGS sequence"/>
</dbReference>
<reference evidence="1 2" key="1">
    <citation type="submission" date="2019-03" db="EMBL/GenBank/DDBJ databases">
        <title>Genomic Encyclopedia of Type Strains, Phase III (KMG-III): the genomes of soil and plant-associated and newly described type strains.</title>
        <authorList>
            <person name="Whitman W."/>
        </authorList>
    </citation>
    <scope>NUCLEOTIDE SEQUENCE [LARGE SCALE GENOMIC DNA]</scope>
    <source>
        <strain evidence="1 2">CGMCC 1.12802</strain>
    </source>
</reference>
<keyword evidence="2" id="KW-1185">Reference proteome</keyword>
<sequence length="51" mass="6280">MMNKSRIILYLQIQKRKNHNKLKENMENLQAEVFEELFPTQISYKFNFIFA</sequence>
<gene>
    <name evidence="1" type="ORF">B0I22_1061</name>
</gene>
<dbReference type="EMBL" id="SOEO01000001">
    <property type="protein sequence ID" value="TDX86900.1"/>
    <property type="molecule type" value="Genomic_DNA"/>
</dbReference>
<dbReference type="AlphaFoldDB" id="A0A4R8IBF3"/>
<accession>A0A4R8IBF3</accession>